<dbReference type="GO" id="GO:0005829">
    <property type="term" value="C:cytosol"/>
    <property type="evidence" value="ECO:0007669"/>
    <property type="project" value="TreeGrafter"/>
</dbReference>
<dbReference type="SUPFAM" id="SSF52172">
    <property type="entry name" value="CheY-like"/>
    <property type="match status" value="1"/>
</dbReference>
<dbReference type="SMART" id="SM00448">
    <property type="entry name" value="REC"/>
    <property type="match status" value="1"/>
</dbReference>
<evidence type="ECO:0000313" key="4">
    <source>
        <dbReference type="EMBL" id="VAW40885.1"/>
    </source>
</evidence>
<accession>A0A3B0VBE0</accession>
<evidence type="ECO:0000256" key="1">
    <source>
        <dbReference type="ARBA" id="ARBA00023125"/>
    </source>
</evidence>
<evidence type="ECO:0000259" key="2">
    <source>
        <dbReference type="PROSITE" id="PS50110"/>
    </source>
</evidence>
<dbReference type="Gene3D" id="3.40.50.2300">
    <property type="match status" value="1"/>
</dbReference>
<dbReference type="CDD" id="cd00383">
    <property type="entry name" value="trans_reg_C"/>
    <property type="match status" value="1"/>
</dbReference>
<dbReference type="Pfam" id="PF00486">
    <property type="entry name" value="Trans_reg_C"/>
    <property type="match status" value="1"/>
</dbReference>
<keyword evidence="1" id="KW-0238">DNA-binding</keyword>
<feature type="domain" description="OmpR/PhoB-type" evidence="3">
    <location>
        <begin position="137"/>
        <end position="236"/>
    </location>
</feature>
<dbReference type="PANTHER" id="PTHR48111:SF50">
    <property type="entry name" value="KDP OPERON TRANSCRIPTIONAL REGULATORY PROTEIN KDPE"/>
    <property type="match status" value="1"/>
</dbReference>
<name>A0A3B0VBE0_9ZZZZ</name>
<dbReference type="PANTHER" id="PTHR48111">
    <property type="entry name" value="REGULATOR OF RPOS"/>
    <property type="match status" value="1"/>
</dbReference>
<dbReference type="InterPro" id="IPR001867">
    <property type="entry name" value="OmpR/PhoB-type_DNA-bd"/>
</dbReference>
<evidence type="ECO:0008006" key="5">
    <source>
        <dbReference type="Google" id="ProtNLM"/>
    </source>
</evidence>
<protein>
    <recommendedName>
        <fullName evidence="5">Two-component transcriptional response regulator, LuxR family</fullName>
    </recommendedName>
</protein>
<dbReference type="InterPro" id="IPR011006">
    <property type="entry name" value="CheY-like_superfamily"/>
</dbReference>
<dbReference type="PROSITE" id="PS51755">
    <property type="entry name" value="OMPR_PHOB"/>
    <property type="match status" value="1"/>
</dbReference>
<dbReference type="SMART" id="SM00862">
    <property type="entry name" value="Trans_reg_C"/>
    <property type="match status" value="1"/>
</dbReference>
<dbReference type="AlphaFoldDB" id="A0A3B0VBE0"/>
<dbReference type="GO" id="GO:0000976">
    <property type="term" value="F:transcription cis-regulatory region binding"/>
    <property type="evidence" value="ECO:0007669"/>
    <property type="project" value="TreeGrafter"/>
</dbReference>
<dbReference type="Pfam" id="PF00072">
    <property type="entry name" value="Response_reg"/>
    <property type="match status" value="1"/>
</dbReference>
<dbReference type="InterPro" id="IPR001789">
    <property type="entry name" value="Sig_transdc_resp-reg_receiver"/>
</dbReference>
<dbReference type="InterPro" id="IPR036388">
    <property type="entry name" value="WH-like_DNA-bd_sf"/>
</dbReference>
<dbReference type="GO" id="GO:0032993">
    <property type="term" value="C:protein-DNA complex"/>
    <property type="evidence" value="ECO:0007669"/>
    <property type="project" value="TreeGrafter"/>
</dbReference>
<gene>
    <name evidence="4" type="ORF">MNBD_CHLOROFLEXI01-1687</name>
</gene>
<sequence>MFAGNSEETAVKVLVVDDEVSILRAVETALKREAFVVNTAVSGEEALTAIGRKGLPHIAILDLNMPGMDGFELAEAILEFSDLPIIMLTAIDDEATVVYGLERYAEDYIVKPFRVAELVARVRRVLRRIGDFAYTLEPVIKVDEDLQVDFPNRKAFVRERPIQLTPTEAKLLYILMRNAGRTVTNGFLLRRVWPMDNAFEDRLHTHIYRLRRKIELSPKEPHYIVSDWGTGYSFLAQQEA</sequence>
<organism evidence="4">
    <name type="scientific">hydrothermal vent metagenome</name>
    <dbReference type="NCBI Taxonomy" id="652676"/>
    <lineage>
        <taxon>unclassified sequences</taxon>
        <taxon>metagenomes</taxon>
        <taxon>ecological metagenomes</taxon>
    </lineage>
</organism>
<reference evidence="4" key="1">
    <citation type="submission" date="2018-06" db="EMBL/GenBank/DDBJ databases">
        <authorList>
            <person name="Zhirakovskaya E."/>
        </authorList>
    </citation>
    <scope>NUCLEOTIDE SEQUENCE</scope>
</reference>
<dbReference type="PROSITE" id="PS50110">
    <property type="entry name" value="RESPONSE_REGULATORY"/>
    <property type="match status" value="1"/>
</dbReference>
<feature type="domain" description="Response regulatory" evidence="2">
    <location>
        <begin position="12"/>
        <end position="126"/>
    </location>
</feature>
<dbReference type="GO" id="GO:0006355">
    <property type="term" value="P:regulation of DNA-templated transcription"/>
    <property type="evidence" value="ECO:0007669"/>
    <property type="project" value="InterPro"/>
</dbReference>
<proteinExistence type="predicted"/>
<evidence type="ECO:0000259" key="3">
    <source>
        <dbReference type="PROSITE" id="PS51755"/>
    </source>
</evidence>
<dbReference type="CDD" id="cd17574">
    <property type="entry name" value="REC_OmpR"/>
    <property type="match status" value="1"/>
</dbReference>
<dbReference type="EMBL" id="UOEU01000815">
    <property type="protein sequence ID" value="VAW40885.1"/>
    <property type="molecule type" value="Genomic_DNA"/>
</dbReference>
<dbReference type="GO" id="GO:0000156">
    <property type="term" value="F:phosphorelay response regulator activity"/>
    <property type="evidence" value="ECO:0007669"/>
    <property type="project" value="TreeGrafter"/>
</dbReference>
<dbReference type="Gene3D" id="1.10.10.10">
    <property type="entry name" value="Winged helix-like DNA-binding domain superfamily/Winged helix DNA-binding domain"/>
    <property type="match status" value="1"/>
</dbReference>
<dbReference type="InterPro" id="IPR039420">
    <property type="entry name" value="WalR-like"/>
</dbReference>